<dbReference type="Proteomes" id="UP001342314">
    <property type="component" value="Unassembled WGS sequence"/>
</dbReference>
<gene>
    <name evidence="3" type="ORF">Rhopal_002248-T1</name>
</gene>
<feature type="compositionally biased region" description="Low complexity" evidence="1">
    <location>
        <begin position="309"/>
        <end position="359"/>
    </location>
</feature>
<name>A0AAV5GJ90_9BASI</name>
<feature type="chain" id="PRO_5043899004" description="Macrofage activating glycoprotein" evidence="2">
    <location>
        <begin position="18"/>
        <end position="387"/>
    </location>
</feature>
<evidence type="ECO:0000313" key="4">
    <source>
        <dbReference type="Proteomes" id="UP001342314"/>
    </source>
</evidence>
<proteinExistence type="predicted"/>
<dbReference type="EMBL" id="BQKY01000004">
    <property type="protein sequence ID" value="GJN89269.1"/>
    <property type="molecule type" value="Genomic_DNA"/>
</dbReference>
<organism evidence="3 4">
    <name type="scientific">Rhodotorula paludigena</name>
    <dbReference type="NCBI Taxonomy" id="86838"/>
    <lineage>
        <taxon>Eukaryota</taxon>
        <taxon>Fungi</taxon>
        <taxon>Dikarya</taxon>
        <taxon>Basidiomycota</taxon>
        <taxon>Pucciniomycotina</taxon>
        <taxon>Microbotryomycetes</taxon>
        <taxon>Sporidiobolales</taxon>
        <taxon>Sporidiobolaceae</taxon>
        <taxon>Rhodotorula</taxon>
    </lineage>
</organism>
<sequence length="387" mass="40192">MLSHLVAVSALAGAALAQNTPLAAKRFTWDNLPYKADAGSGERGPQVGVNQCNSTMQNQESMCQTAHINSIDDFCLWGPPEYGEEVGNIEGEMVAWCTKEGYGTRIIPEGALTGVQFIRTPHYVQVVGFINQQLINILPEDYGGEMDPHGADQRGNPLGGLVFSTEFDTNATSISGVAGGQAFSQVIQWHNFMGANQFCLKACDPSWENGWQMCEHIYDRIGCNYNAPSNWAQINGTFESCMGDDQLPPGQYVENGVTSTYTQPPESLGIISTIPYQPFTPSSSSCTPYTSSAIYTAASQQASGSATSAAESSSTTSGASSASETGSTSAGSATNSNSRSSSGAPAATGTPGSQQNSQDGGSGAEGLKVAAGLTAVVAGLIGVVAAL</sequence>
<evidence type="ECO:0008006" key="5">
    <source>
        <dbReference type="Google" id="ProtNLM"/>
    </source>
</evidence>
<evidence type="ECO:0000256" key="2">
    <source>
        <dbReference type="SAM" id="SignalP"/>
    </source>
</evidence>
<feature type="signal peptide" evidence="2">
    <location>
        <begin position="1"/>
        <end position="17"/>
    </location>
</feature>
<comment type="caution">
    <text evidence="3">The sequence shown here is derived from an EMBL/GenBank/DDBJ whole genome shotgun (WGS) entry which is preliminary data.</text>
</comment>
<feature type="region of interest" description="Disordered" evidence="1">
    <location>
        <begin position="309"/>
        <end position="365"/>
    </location>
</feature>
<reference evidence="3 4" key="1">
    <citation type="submission" date="2021-12" db="EMBL/GenBank/DDBJ databases">
        <title>High titer production of polyol ester of fatty acids by Rhodotorula paludigena BS15 towards product separation-free biomass refinery.</title>
        <authorList>
            <person name="Mano J."/>
            <person name="Ono H."/>
            <person name="Tanaka T."/>
            <person name="Naito K."/>
            <person name="Sushida H."/>
            <person name="Ike M."/>
            <person name="Tokuyasu K."/>
            <person name="Kitaoka M."/>
        </authorList>
    </citation>
    <scope>NUCLEOTIDE SEQUENCE [LARGE SCALE GENOMIC DNA]</scope>
    <source>
        <strain evidence="3 4">BS15</strain>
    </source>
</reference>
<keyword evidence="2" id="KW-0732">Signal</keyword>
<evidence type="ECO:0000313" key="3">
    <source>
        <dbReference type="EMBL" id="GJN89269.1"/>
    </source>
</evidence>
<keyword evidence="4" id="KW-1185">Reference proteome</keyword>
<accession>A0AAV5GJ90</accession>
<protein>
    <recommendedName>
        <fullName evidence="5">Macrofage activating glycoprotein</fullName>
    </recommendedName>
</protein>
<dbReference type="AlphaFoldDB" id="A0AAV5GJ90"/>
<evidence type="ECO:0000256" key="1">
    <source>
        <dbReference type="SAM" id="MobiDB-lite"/>
    </source>
</evidence>